<dbReference type="Proteomes" id="UP001154329">
    <property type="component" value="Chromosome 2"/>
</dbReference>
<dbReference type="AlphaFoldDB" id="A0A9P0J523"/>
<proteinExistence type="predicted"/>
<reference evidence="2" key="1">
    <citation type="submission" date="2022-02" db="EMBL/GenBank/DDBJ databases">
        <authorList>
            <person name="King R."/>
        </authorList>
    </citation>
    <scope>NUCLEOTIDE SEQUENCE</scope>
</reference>
<evidence type="ECO:0000256" key="1">
    <source>
        <dbReference type="SAM" id="MobiDB-lite"/>
    </source>
</evidence>
<evidence type="ECO:0000313" key="3">
    <source>
        <dbReference type="Proteomes" id="UP001154329"/>
    </source>
</evidence>
<sequence>MPVTPTPYLWHATTVTSVPVHKRTPVTEYRLARATATTTPPTAIAADTNPSRPLLAELPSRQYYPAKPPRAAVPWSVSRDTLRLGYRHRRYALSAWAAYFFYRRSLLLLLLIRYIIAHPSPSSKYEPESMPSVKNSVVRKNGRSRHPLIQREMSRYPVERHRYHLGTRRVHRIADRLICGRLALPPTAAKYYITARRRRPLPPPPPPPPPPSSSTQTRP</sequence>
<reference evidence="2" key="2">
    <citation type="submission" date="2022-10" db="EMBL/GenBank/DDBJ databases">
        <authorList>
            <consortium name="ENA_rothamsted_submissions"/>
            <consortium name="culmorum"/>
            <person name="King R."/>
        </authorList>
    </citation>
    <scope>NUCLEOTIDE SEQUENCE</scope>
</reference>
<gene>
    <name evidence="2" type="ORF">APHIGO_LOCUS6885</name>
</gene>
<protein>
    <submittedName>
        <fullName evidence="2">Uncharacterized protein</fullName>
    </submittedName>
</protein>
<keyword evidence="3" id="KW-1185">Reference proteome</keyword>
<organism evidence="2 3">
    <name type="scientific">Aphis gossypii</name>
    <name type="common">Cotton aphid</name>
    <dbReference type="NCBI Taxonomy" id="80765"/>
    <lineage>
        <taxon>Eukaryota</taxon>
        <taxon>Metazoa</taxon>
        <taxon>Ecdysozoa</taxon>
        <taxon>Arthropoda</taxon>
        <taxon>Hexapoda</taxon>
        <taxon>Insecta</taxon>
        <taxon>Pterygota</taxon>
        <taxon>Neoptera</taxon>
        <taxon>Paraneoptera</taxon>
        <taxon>Hemiptera</taxon>
        <taxon>Sternorrhyncha</taxon>
        <taxon>Aphidomorpha</taxon>
        <taxon>Aphidoidea</taxon>
        <taxon>Aphididae</taxon>
        <taxon>Aphidini</taxon>
        <taxon>Aphis</taxon>
        <taxon>Aphis</taxon>
    </lineage>
</organism>
<dbReference type="EMBL" id="OU899035">
    <property type="protein sequence ID" value="CAH1725888.1"/>
    <property type="molecule type" value="Genomic_DNA"/>
</dbReference>
<name>A0A9P0J523_APHGO</name>
<accession>A0A9P0J523</accession>
<feature type="compositionally biased region" description="Pro residues" evidence="1">
    <location>
        <begin position="201"/>
        <end position="212"/>
    </location>
</feature>
<feature type="region of interest" description="Disordered" evidence="1">
    <location>
        <begin position="194"/>
        <end position="219"/>
    </location>
</feature>
<evidence type="ECO:0000313" key="2">
    <source>
        <dbReference type="EMBL" id="CAH1725888.1"/>
    </source>
</evidence>